<dbReference type="InterPro" id="IPR011006">
    <property type="entry name" value="CheY-like_superfamily"/>
</dbReference>
<feature type="region of interest" description="Disordered" evidence="6">
    <location>
        <begin position="244"/>
        <end position="265"/>
    </location>
</feature>
<dbReference type="InterPro" id="IPR036097">
    <property type="entry name" value="HisK_dim/P_sf"/>
</dbReference>
<dbReference type="Pfam" id="PF01627">
    <property type="entry name" value="Hpt"/>
    <property type="match status" value="1"/>
</dbReference>
<dbReference type="InterPro" id="IPR036061">
    <property type="entry name" value="CheW-like_dom_sf"/>
</dbReference>
<proteinExistence type="predicted"/>
<dbReference type="Gene3D" id="1.10.287.560">
    <property type="entry name" value="Histidine kinase CheA-like, homodimeric domain"/>
    <property type="match status" value="1"/>
</dbReference>
<evidence type="ECO:0000313" key="11">
    <source>
        <dbReference type="EMBL" id="SUS03272.1"/>
    </source>
</evidence>
<evidence type="ECO:0000256" key="5">
    <source>
        <dbReference type="ARBA" id="ARBA00022777"/>
    </source>
</evidence>
<dbReference type="InterPro" id="IPR002545">
    <property type="entry name" value="CheW-lke_dom"/>
</dbReference>
<dbReference type="SUPFAM" id="SSF50341">
    <property type="entry name" value="CheW-like"/>
    <property type="match status" value="2"/>
</dbReference>
<feature type="domain" description="CheW-like" evidence="9">
    <location>
        <begin position="674"/>
        <end position="803"/>
    </location>
</feature>
<evidence type="ECO:0000259" key="8">
    <source>
        <dbReference type="PROSITE" id="PS50110"/>
    </source>
</evidence>
<dbReference type="PANTHER" id="PTHR43395:SF1">
    <property type="entry name" value="CHEMOTAXIS PROTEIN CHEA"/>
    <property type="match status" value="1"/>
</dbReference>
<dbReference type="SUPFAM" id="SSF55874">
    <property type="entry name" value="ATPase domain of HSP90 chaperone/DNA topoisomerase II/histidine kinase"/>
    <property type="match status" value="1"/>
</dbReference>
<name>A0A380T9F5_9ZZZZ</name>
<dbReference type="Gene3D" id="3.40.50.2300">
    <property type="match status" value="1"/>
</dbReference>
<feature type="domain" description="HPt" evidence="10">
    <location>
        <begin position="1"/>
        <end position="101"/>
    </location>
</feature>
<dbReference type="Gene3D" id="1.20.120.160">
    <property type="entry name" value="HPT domain"/>
    <property type="match status" value="1"/>
</dbReference>
<dbReference type="SMART" id="SM00260">
    <property type="entry name" value="CheW"/>
    <property type="match status" value="1"/>
</dbReference>
<dbReference type="InterPro" id="IPR001789">
    <property type="entry name" value="Sig_transdc_resp-reg_receiver"/>
</dbReference>
<dbReference type="SUPFAM" id="SSF47226">
    <property type="entry name" value="Histidine-containing phosphotransfer domain, HPT domain"/>
    <property type="match status" value="1"/>
</dbReference>
<dbReference type="Pfam" id="PF02895">
    <property type="entry name" value="H-kinase_dim"/>
    <property type="match status" value="1"/>
</dbReference>
<accession>A0A380T9F5</accession>
<dbReference type="FunFam" id="3.30.565.10:FF:000016">
    <property type="entry name" value="Chemotaxis protein CheA, putative"/>
    <property type="match status" value="1"/>
</dbReference>
<dbReference type="Gene3D" id="2.40.50.180">
    <property type="entry name" value="CheA-289, Domain 4"/>
    <property type="match status" value="1"/>
</dbReference>
<dbReference type="CDD" id="cd00088">
    <property type="entry name" value="HPT"/>
    <property type="match status" value="1"/>
</dbReference>
<keyword evidence="3" id="KW-0597">Phosphoprotein</keyword>
<dbReference type="Gene3D" id="3.30.565.10">
    <property type="entry name" value="Histidine kinase-like ATPase, C-terminal domain"/>
    <property type="match status" value="1"/>
</dbReference>
<dbReference type="InterPro" id="IPR003594">
    <property type="entry name" value="HATPase_dom"/>
</dbReference>
<dbReference type="EC" id="2.7.13.3" evidence="2"/>
<evidence type="ECO:0000256" key="1">
    <source>
        <dbReference type="ARBA" id="ARBA00000085"/>
    </source>
</evidence>
<dbReference type="InterPro" id="IPR037006">
    <property type="entry name" value="CheA-like_homodim_sf"/>
</dbReference>
<dbReference type="SUPFAM" id="SSF47384">
    <property type="entry name" value="Homodimeric domain of signal transducing histidine kinase"/>
    <property type="match status" value="1"/>
</dbReference>
<dbReference type="CDD" id="cd16916">
    <property type="entry name" value="HATPase_CheA-like"/>
    <property type="match status" value="1"/>
</dbReference>
<dbReference type="InterPro" id="IPR004105">
    <property type="entry name" value="CheA-like_dim"/>
</dbReference>
<evidence type="ECO:0000256" key="6">
    <source>
        <dbReference type="SAM" id="MobiDB-lite"/>
    </source>
</evidence>
<gene>
    <name evidence="11" type="ORF">DF3PB_10025</name>
</gene>
<protein>
    <recommendedName>
        <fullName evidence="2">histidine kinase</fullName>
        <ecNumber evidence="2">2.7.13.3</ecNumber>
    </recommendedName>
</protein>
<feature type="domain" description="Response regulatory" evidence="8">
    <location>
        <begin position="817"/>
        <end position="925"/>
    </location>
</feature>
<dbReference type="Pfam" id="PF02518">
    <property type="entry name" value="HATPase_c"/>
    <property type="match status" value="1"/>
</dbReference>
<dbReference type="PROSITE" id="PS50851">
    <property type="entry name" value="CHEW"/>
    <property type="match status" value="2"/>
</dbReference>
<dbReference type="PROSITE" id="PS50894">
    <property type="entry name" value="HPT"/>
    <property type="match status" value="1"/>
</dbReference>
<dbReference type="InterPro" id="IPR008207">
    <property type="entry name" value="Sig_transdc_His_kin_Hpt_dom"/>
</dbReference>
<dbReference type="SMART" id="SM00073">
    <property type="entry name" value="HPT"/>
    <property type="match status" value="1"/>
</dbReference>
<organism evidence="11">
    <name type="scientific">metagenome</name>
    <dbReference type="NCBI Taxonomy" id="256318"/>
    <lineage>
        <taxon>unclassified sequences</taxon>
        <taxon>metagenomes</taxon>
    </lineage>
</organism>
<feature type="domain" description="CheW-like" evidence="9">
    <location>
        <begin position="520"/>
        <end position="656"/>
    </location>
</feature>
<keyword evidence="4" id="KW-0808">Transferase</keyword>
<dbReference type="InterPro" id="IPR051315">
    <property type="entry name" value="Bact_Chemotaxis_CheA"/>
</dbReference>
<dbReference type="InterPro" id="IPR004358">
    <property type="entry name" value="Sig_transdc_His_kin-like_C"/>
</dbReference>
<evidence type="ECO:0000259" key="10">
    <source>
        <dbReference type="PROSITE" id="PS50894"/>
    </source>
</evidence>
<feature type="domain" description="Histidine kinase" evidence="7">
    <location>
        <begin position="268"/>
        <end position="518"/>
    </location>
</feature>
<dbReference type="SUPFAM" id="SSF52172">
    <property type="entry name" value="CheY-like"/>
    <property type="match status" value="1"/>
</dbReference>
<evidence type="ECO:0000256" key="4">
    <source>
        <dbReference type="ARBA" id="ARBA00022679"/>
    </source>
</evidence>
<reference evidence="11" key="1">
    <citation type="submission" date="2018-07" db="EMBL/GenBank/DDBJ databases">
        <authorList>
            <person name="Quirk P.G."/>
            <person name="Krulwich T.A."/>
        </authorList>
    </citation>
    <scope>NUCLEOTIDE SEQUENCE</scope>
</reference>
<dbReference type="InterPro" id="IPR036890">
    <property type="entry name" value="HATPase_C_sf"/>
</dbReference>
<dbReference type="GO" id="GO:0006935">
    <property type="term" value="P:chemotaxis"/>
    <property type="evidence" value="ECO:0007669"/>
    <property type="project" value="InterPro"/>
</dbReference>
<dbReference type="PROSITE" id="PS50110">
    <property type="entry name" value="RESPONSE_REGULATORY"/>
    <property type="match status" value="1"/>
</dbReference>
<dbReference type="InterPro" id="IPR036641">
    <property type="entry name" value="HPT_dom_sf"/>
</dbReference>
<dbReference type="SMART" id="SM01231">
    <property type="entry name" value="H-kinase_dim"/>
    <property type="match status" value="1"/>
</dbReference>
<dbReference type="PANTHER" id="PTHR43395">
    <property type="entry name" value="SENSOR HISTIDINE KINASE CHEA"/>
    <property type="match status" value="1"/>
</dbReference>
<dbReference type="Gene3D" id="2.30.30.40">
    <property type="entry name" value="SH3 Domains"/>
    <property type="match status" value="1"/>
</dbReference>
<dbReference type="EMBL" id="UIDG01000001">
    <property type="protein sequence ID" value="SUS03272.1"/>
    <property type="molecule type" value="Genomic_DNA"/>
</dbReference>
<dbReference type="SMART" id="SM00387">
    <property type="entry name" value="HATPase_c"/>
    <property type="match status" value="1"/>
</dbReference>
<sequence length="925" mass="97864">MDDIIRDFLSEANESIETLDRALVRFEREPADPDLLSEIFRVMHTIKGTCGFLGLTRLAAVAHAGENILGQFRDGVLRPTQESVSAVLDAVDLIKQLLVQLEADGAEPPGDDSALIRRLNGIADATTSAAPTPPAPAREPLAVRVGGLSSIDCAVEIALSRAKATSEGLRFHALQEDALHAAVRDAVWAAVSGDNSGTLTAALATLGAGAEAEMTLLISCIDKGLNELGLDEATVAETVSGIRGNQAAAKSPPPEAAPGGGSGGTSAVAAQTIRVQVEALEQLMNVASELVLIRNQLLQTLRSQPESPFAGPLQRLNHVTTELQESVMTTRMQPISAAWAKLPRLARDLAIELGKQIEITMSGAETELDRQVLEQIKDPLTHMIRNAADHGLETPGERARAGKPETGRILLSARHEGSHIVIEIGDDGRGLALSKIRAKALAQGLISPAEAETMSDAKIQNLIFHPGFSTAAAITGVSGRGVGMDVVRTNIEKIGGTVELASTEGRGTRFTIRIPLTLTIVSALIVDCCGEKFAVPQASVIELVGVGGGSGRAIETVNGTPVLRLRDRLLPLVSLQELMRLDPRTRDDERSILVTRVGAFSYGIIVDRVFDTEEIVVKPAASILRSIPFYSGATILGDGAVIMILDPKGIASCMGSIIAGEAEEVERGRPAGAGVQLLIVRGGGQELKATPLQLVSRIEDVAPTEVEFANGQAVMQYRGRLMPLVPLDPGVDVIRADARRPVVVFDDETRAIGIVVEEIVDIVESPLQQQFKPRAPGALGSLVVGGQVTDIIDIAHYWRSAAFDATVADQQQPAARRALVIDPSQFQRNLLSPLLAMAGFEVVMAEDPAAARAIIERGPAFDIILTDAWISESDLNAGGRTPVIGLYDDGAVQGAGAFSETASRFDRDGLLASIESALRQTRAAA</sequence>
<evidence type="ECO:0000256" key="2">
    <source>
        <dbReference type="ARBA" id="ARBA00012438"/>
    </source>
</evidence>
<evidence type="ECO:0000256" key="3">
    <source>
        <dbReference type="ARBA" id="ARBA00022553"/>
    </source>
</evidence>
<dbReference type="Pfam" id="PF01584">
    <property type="entry name" value="CheW"/>
    <property type="match status" value="2"/>
</dbReference>
<dbReference type="AlphaFoldDB" id="A0A380T9F5"/>
<dbReference type="InterPro" id="IPR005467">
    <property type="entry name" value="His_kinase_dom"/>
</dbReference>
<dbReference type="GO" id="GO:0005737">
    <property type="term" value="C:cytoplasm"/>
    <property type="evidence" value="ECO:0007669"/>
    <property type="project" value="InterPro"/>
</dbReference>
<comment type="catalytic activity">
    <reaction evidence="1">
        <text>ATP + protein L-histidine = ADP + protein N-phospho-L-histidine.</text>
        <dbReference type="EC" id="2.7.13.3"/>
    </reaction>
</comment>
<keyword evidence="5 11" id="KW-0418">Kinase</keyword>
<dbReference type="GO" id="GO:0000155">
    <property type="term" value="F:phosphorelay sensor kinase activity"/>
    <property type="evidence" value="ECO:0007669"/>
    <property type="project" value="InterPro"/>
</dbReference>
<evidence type="ECO:0000259" key="7">
    <source>
        <dbReference type="PROSITE" id="PS50109"/>
    </source>
</evidence>
<dbReference type="PRINTS" id="PR00344">
    <property type="entry name" value="BCTRLSENSOR"/>
</dbReference>
<dbReference type="PROSITE" id="PS50109">
    <property type="entry name" value="HIS_KIN"/>
    <property type="match status" value="1"/>
</dbReference>
<evidence type="ECO:0000259" key="9">
    <source>
        <dbReference type="PROSITE" id="PS50851"/>
    </source>
</evidence>